<protein>
    <recommendedName>
        <fullName evidence="12">Sensitive to high expression protein 9, mitochondrial</fullName>
    </recommendedName>
</protein>
<evidence type="ECO:0000256" key="7">
    <source>
        <dbReference type="ARBA" id="ARBA00022989"/>
    </source>
</evidence>
<feature type="compositionally biased region" description="Polar residues" evidence="13">
    <location>
        <begin position="390"/>
        <end position="406"/>
    </location>
</feature>
<evidence type="ECO:0000256" key="2">
    <source>
        <dbReference type="ARBA" id="ARBA00007472"/>
    </source>
</evidence>
<dbReference type="OrthoDB" id="5595506at2759"/>
<accession>C4JDC9</accession>
<feature type="transmembrane region" description="Helical" evidence="12">
    <location>
        <begin position="469"/>
        <end position="491"/>
    </location>
</feature>
<evidence type="ECO:0000256" key="11">
    <source>
        <dbReference type="ARBA" id="ARBA00024807"/>
    </source>
</evidence>
<gene>
    <name evidence="14" type="ORF">UREG_00689</name>
</gene>
<dbReference type="EMBL" id="CH476615">
    <property type="protein sequence ID" value="EEP75842.1"/>
    <property type="molecule type" value="Genomic_DNA"/>
</dbReference>
<dbReference type="GO" id="GO:0007007">
    <property type="term" value="P:inner mitochondrial membrane organization"/>
    <property type="evidence" value="ECO:0007669"/>
    <property type="project" value="TreeGrafter"/>
</dbReference>
<dbReference type="HOGENOM" id="CLU_025632_2_0_1"/>
<feature type="compositionally biased region" description="Low complexity" evidence="13">
    <location>
        <begin position="432"/>
        <end position="441"/>
    </location>
</feature>
<evidence type="ECO:0000256" key="3">
    <source>
        <dbReference type="ARBA" id="ARBA00011182"/>
    </source>
</evidence>
<evidence type="ECO:0000256" key="9">
    <source>
        <dbReference type="ARBA" id="ARBA00023128"/>
    </source>
</evidence>
<sequence length="494" mass="55186">MHPLPLLFRQSLRSGVGFAKTTVYNHIPTASFSSQFARQKSALRNVGPSICLRCQFRAQARYYSVPGDKNESRRENIRDGSLDNDNAKVEEPGASGASTTSQLPNKGPEEESKGASRPGGESDIKGSESSLPSHWENRRSQLSKQFSQLMDNLQSNIFIANRHINDLTGYSAIEKLKQDILAQEDHVRQVHARVRESKDAYSAAINRRSASQREVNELLQRKHAWTPTDLERFTSLYRSDHANERAETEAQEALVAAEREAEEAAALLSKSILSRYHEEQIWSDKIRRMSTWGTWGLMGVNVLLFLIFQVAVEPWRRKRLVKGFEEKVMEALEKENGVDHVPAPLDQKPAVVAVSPITQAHRHQEDLEVDGHGEKSVSSTVMPPAESDISAEQAQPELSTLVTHSGPQQQQQQEQPQSELELEPEPEPITEPPLTTILPPEASLSPDSWQQTCRDLFSDRRVTLSQRDLTTVALESAAAGAAVMGVLIAIFRPR</sequence>
<dbReference type="GO" id="GO:0005743">
    <property type="term" value="C:mitochondrial inner membrane"/>
    <property type="evidence" value="ECO:0007669"/>
    <property type="project" value="UniProtKB-SubCell"/>
</dbReference>
<keyword evidence="4 12" id="KW-0812">Transmembrane</keyword>
<dbReference type="eggNOG" id="ENOG502QQ1E">
    <property type="taxonomic scope" value="Eukaryota"/>
</dbReference>
<evidence type="ECO:0000256" key="13">
    <source>
        <dbReference type="SAM" id="MobiDB-lite"/>
    </source>
</evidence>
<dbReference type="InterPro" id="IPR008839">
    <property type="entry name" value="MDM33_fungi"/>
</dbReference>
<comment type="similarity">
    <text evidence="2 12">Belongs to the SHE9 family.</text>
</comment>
<dbReference type="AlphaFoldDB" id="C4JDC9"/>
<dbReference type="KEGG" id="ure:UREG_00689"/>
<keyword evidence="15" id="KW-1185">Reference proteome</keyword>
<evidence type="ECO:0000256" key="4">
    <source>
        <dbReference type="ARBA" id="ARBA00022692"/>
    </source>
</evidence>
<keyword evidence="5 12" id="KW-0999">Mitochondrion inner membrane</keyword>
<keyword evidence="10 12" id="KW-0472">Membrane</keyword>
<comment type="function">
    <text evidence="11">Required for the maintenance of the structure of the mitochondrial inner membrane. Involved in mitochondrial morphology. Causes growth arrest when highly overexpressed.</text>
</comment>
<reference evidence="15" key="1">
    <citation type="journal article" date="2009" name="Genome Res.">
        <title>Comparative genomic analyses of the human fungal pathogens Coccidioides and their relatives.</title>
        <authorList>
            <person name="Sharpton T.J."/>
            <person name="Stajich J.E."/>
            <person name="Rounsley S.D."/>
            <person name="Gardner M.J."/>
            <person name="Wortman J.R."/>
            <person name="Jordar V.S."/>
            <person name="Maiti R."/>
            <person name="Kodira C.D."/>
            <person name="Neafsey D.E."/>
            <person name="Zeng Q."/>
            <person name="Hung C.-Y."/>
            <person name="McMahan C."/>
            <person name="Muszewska A."/>
            <person name="Grynberg M."/>
            <person name="Mandel M.A."/>
            <person name="Kellner E.M."/>
            <person name="Barker B.M."/>
            <person name="Galgiani J.N."/>
            <person name="Orbach M.J."/>
            <person name="Kirkland T.N."/>
            <person name="Cole G.T."/>
            <person name="Henn M.R."/>
            <person name="Birren B.W."/>
            <person name="Taylor J.W."/>
        </authorList>
    </citation>
    <scope>NUCLEOTIDE SEQUENCE [LARGE SCALE GENOMIC DNA]</scope>
    <source>
        <strain evidence="15">UAMH 1704</strain>
    </source>
</reference>
<dbReference type="Pfam" id="PF05546">
    <property type="entry name" value="She9_MDM33"/>
    <property type="match status" value="1"/>
</dbReference>
<dbReference type="OMA" id="ERYMALI"/>
<dbReference type="Proteomes" id="UP000002058">
    <property type="component" value="Unassembled WGS sequence"/>
</dbReference>
<evidence type="ECO:0000256" key="12">
    <source>
        <dbReference type="RuleBase" id="RU364128"/>
    </source>
</evidence>
<evidence type="ECO:0000256" key="10">
    <source>
        <dbReference type="ARBA" id="ARBA00023136"/>
    </source>
</evidence>
<proteinExistence type="inferred from homology"/>
<feature type="region of interest" description="Disordered" evidence="13">
    <location>
        <begin position="66"/>
        <end position="136"/>
    </location>
</feature>
<keyword evidence="7 12" id="KW-1133">Transmembrane helix</keyword>
<dbReference type="VEuPathDB" id="FungiDB:UREG_00689"/>
<feature type="compositionally biased region" description="Basic and acidic residues" evidence="13">
    <location>
        <begin position="68"/>
        <end position="91"/>
    </location>
</feature>
<dbReference type="GeneID" id="8443635"/>
<feature type="region of interest" description="Disordered" evidence="13">
    <location>
        <begin position="364"/>
        <end position="446"/>
    </location>
</feature>
<evidence type="ECO:0000256" key="6">
    <source>
        <dbReference type="ARBA" id="ARBA00022946"/>
    </source>
</evidence>
<evidence type="ECO:0000313" key="14">
    <source>
        <dbReference type="EMBL" id="EEP75842.1"/>
    </source>
</evidence>
<feature type="compositionally biased region" description="Basic and acidic residues" evidence="13">
    <location>
        <begin position="107"/>
        <end position="126"/>
    </location>
</feature>
<comment type="subcellular location">
    <subcellularLocation>
        <location evidence="1 12">Mitochondrion inner membrane</location>
        <topology evidence="1 12">Multi-pass membrane protein</topology>
    </subcellularLocation>
</comment>
<evidence type="ECO:0000313" key="15">
    <source>
        <dbReference type="Proteomes" id="UP000002058"/>
    </source>
</evidence>
<keyword evidence="8" id="KW-0175">Coiled coil</keyword>
<feature type="compositionally biased region" description="Low complexity" evidence="13">
    <location>
        <begin position="407"/>
        <end position="419"/>
    </location>
</feature>
<dbReference type="PANTHER" id="PTHR31961">
    <property type="entry name" value="SENSITIVE TO HIGH EXPRESSION PROTEIN 9, MITOCHONDRIAL"/>
    <property type="match status" value="1"/>
</dbReference>
<keyword evidence="6 12" id="KW-0809">Transit peptide</keyword>
<organism evidence="14 15">
    <name type="scientific">Uncinocarpus reesii (strain UAMH 1704)</name>
    <dbReference type="NCBI Taxonomy" id="336963"/>
    <lineage>
        <taxon>Eukaryota</taxon>
        <taxon>Fungi</taxon>
        <taxon>Dikarya</taxon>
        <taxon>Ascomycota</taxon>
        <taxon>Pezizomycotina</taxon>
        <taxon>Eurotiomycetes</taxon>
        <taxon>Eurotiomycetidae</taxon>
        <taxon>Onygenales</taxon>
        <taxon>Onygenaceae</taxon>
        <taxon>Uncinocarpus</taxon>
    </lineage>
</organism>
<keyword evidence="9 12" id="KW-0496">Mitochondrion</keyword>
<dbReference type="PANTHER" id="PTHR31961:SF3">
    <property type="entry name" value="SENSITIVE TO HIGH EXPRESSION PROTEIN 9, MITOCHONDRIAL"/>
    <property type="match status" value="1"/>
</dbReference>
<evidence type="ECO:0000256" key="1">
    <source>
        <dbReference type="ARBA" id="ARBA00004448"/>
    </source>
</evidence>
<dbReference type="InParanoid" id="C4JDC9"/>
<feature type="compositionally biased region" description="Basic and acidic residues" evidence="13">
    <location>
        <begin position="364"/>
        <end position="375"/>
    </location>
</feature>
<name>C4JDC9_UNCRE</name>
<comment type="subunit">
    <text evidence="3 12">Homooligomer.</text>
</comment>
<feature type="transmembrane region" description="Helical" evidence="12">
    <location>
        <begin position="292"/>
        <end position="312"/>
    </location>
</feature>
<evidence type="ECO:0000256" key="5">
    <source>
        <dbReference type="ARBA" id="ARBA00022792"/>
    </source>
</evidence>
<dbReference type="RefSeq" id="XP_002541175.1">
    <property type="nucleotide sequence ID" value="XM_002541129.1"/>
</dbReference>
<evidence type="ECO:0000256" key="8">
    <source>
        <dbReference type="ARBA" id="ARBA00023054"/>
    </source>
</evidence>